<evidence type="ECO:0000256" key="1">
    <source>
        <dbReference type="ARBA" id="ARBA00022448"/>
    </source>
</evidence>
<dbReference type="GO" id="GO:0016887">
    <property type="term" value="F:ATP hydrolysis activity"/>
    <property type="evidence" value="ECO:0007669"/>
    <property type="project" value="InterPro"/>
</dbReference>
<dbReference type="GO" id="GO:0015697">
    <property type="term" value="P:quaternary ammonium group transport"/>
    <property type="evidence" value="ECO:0007669"/>
    <property type="project" value="UniProtKB-ARBA"/>
</dbReference>
<organism evidence="10 11">
    <name type="scientific">Paracoccus aminophilus JCM 7686</name>
    <dbReference type="NCBI Taxonomy" id="1367847"/>
    <lineage>
        <taxon>Bacteria</taxon>
        <taxon>Pseudomonadati</taxon>
        <taxon>Pseudomonadota</taxon>
        <taxon>Alphaproteobacteria</taxon>
        <taxon>Rhodobacterales</taxon>
        <taxon>Paracoccaceae</taxon>
        <taxon>Paracoccus</taxon>
    </lineage>
</organism>
<keyword evidence="3" id="KW-0410">Iron transport</keyword>
<dbReference type="Pfam" id="PF08402">
    <property type="entry name" value="TOBE_2"/>
    <property type="match status" value="1"/>
</dbReference>
<dbReference type="Gene3D" id="3.40.50.300">
    <property type="entry name" value="P-loop containing nucleotide triphosphate hydrolases"/>
    <property type="match status" value="1"/>
</dbReference>
<dbReference type="SUPFAM" id="SSF52540">
    <property type="entry name" value="P-loop containing nucleoside triphosphate hydrolases"/>
    <property type="match status" value="1"/>
</dbReference>
<dbReference type="EMBL" id="CP006652">
    <property type="protein sequence ID" value="AGT10959.1"/>
    <property type="molecule type" value="Genomic_DNA"/>
</dbReference>
<gene>
    <name evidence="10" type="ORF">JCM7686_pAMI4p269</name>
</gene>
<sequence length="375" mass="39646">MMNFQPSGMTDPTANRAEAAVSTRALTLSYGETQILRGIDLALAPGQTLALLGPSGCGKTTLLRLVAGLLSPSSGEVAIGGQVVAGPGLFLPPEKRGLGMVFQDYALWPHLSVAGNVAFPLDMAGVRGAERERRTMAALDRVGLAAMATRSPSALSGGQQQRVAIARAIVAEPKIVLFDEPLSNLDRELRETMVEELGALIRGLGLTAIYVTHDQSEALTLADRVAVMAAGQIAQLAAPDQLVEEPNSPKVAEFLRLGAVLRLTRHAAGWRFGPHDLGPLPGAPEAAAADLLITPRALRVTAPETAPEAARLTGEITAIHYRDTAYAVSVRLDGPAAQSLQLSSNIRPRLGERVGLELLSERLRWFPAPVEPLKA</sequence>
<keyword evidence="2" id="KW-1003">Cell membrane</keyword>
<dbReference type="PROSITE" id="PS00211">
    <property type="entry name" value="ABC_TRANSPORTER_1"/>
    <property type="match status" value="1"/>
</dbReference>
<dbReference type="PATRIC" id="fig|1367847.3.peg.3913"/>
<geneLocation type="plasmid" evidence="10 11">
    <name>pAMI4</name>
</geneLocation>
<keyword evidence="7" id="KW-0406">Ion transport</keyword>
<keyword evidence="8" id="KW-0472">Membrane</keyword>
<dbReference type="KEGG" id="pami:JCM7686_pAMI4p269"/>
<dbReference type="PANTHER" id="PTHR42781">
    <property type="entry name" value="SPERMIDINE/PUTRESCINE IMPORT ATP-BINDING PROTEIN POTA"/>
    <property type="match status" value="1"/>
</dbReference>
<accession>S5XTW7</accession>
<dbReference type="InterPro" id="IPR015853">
    <property type="entry name" value="ABC_transpr_FbpC"/>
</dbReference>
<keyword evidence="1" id="KW-0813">Transport</keyword>
<evidence type="ECO:0000256" key="4">
    <source>
        <dbReference type="ARBA" id="ARBA00022741"/>
    </source>
</evidence>
<evidence type="ECO:0000313" key="11">
    <source>
        <dbReference type="Proteomes" id="UP000015480"/>
    </source>
</evidence>
<proteinExistence type="predicted"/>
<dbReference type="Proteomes" id="UP000015480">
    <property type="component" value="Plasmid pAMI4"/>
</dbReference>
<keyword evidence="10" id="KW-0614">Plasmid</keyword>
<dbReference type="PANTHER" id="PTHR42781:SF4">
    <property type="entry name" value="SPERMIDINE_PUTRESCINE IMPORT ATP-BINDING PROTEIN POTA"/>
    <property type="match status" value="1"/>
</dbReference>
<evidence type="ECO:0000256" key="2">
    <source>
        <dbReference type="ARBA" id="ARBA00022475"/>
    </source>
</evidence>
<dbReference type="GO" id="GO:0005524">
    <property type="term" value="F:ATP binding"/>
    <property type="evidence" value="ECO:0007669"/>
    <property type="project" value="UniProtKB-KW"/>
</dbReference>
<dbReference type="SMART" id="SM00382">
    <property type="entry name" value="AAA"/>
    <property type="match status" value="1"/>
</dbReference>
<keyword evidence="4" id="KW-0547">Nucleotide-binding</keyword>
<evidence type="ECO:0000256" key="8">
    <source>
        <dbReference type="ARBA" id="ARBA00023136"/>
    </source>
</evidence>
<dbReference type="HOGENOM" id="CLU_000604_1_1_5"/>
<evidence type="ECO:0000256" key="5">
    <source>
        <dbReference type="ARBA" id="ARBA00022840"/>
    </source>
</evidence>
<dbReference type="CDD" id="cd03259">
    <property type="entry name" value="ABC_Carb_Solutes_like"/>
    <property type="match status" value="1"/>
</dbReference>
<keyword evidence="6" id="KW-0408">Iron</keyword>
<name>S5XTW7_PARAH</name>
<dbReference type="AlphaFoldDB" id="S5XTW7"/>
<dbReference type="PROSITE" id="PS50893">
    <property type="entry name" value="ABC_TRANSPORTER_2"/>
    <property type="match status" value="1"/>
</dbReference>
<dbReference type="FunFam" id="3.40.50.300:FF:000425">
    <property type="entry name" value="Probable ABC transporter, ATP-binding subunit"/>
    <property type="match status" value="1"/>
</dbReference>
<evidence type="ECO:0000256" key="3">
    <source>
        <dbReference type="ARBA" id="ARBA00022496"/>
    </source>
</evidence>
<dbReference type="InterPro" id="IPR017871">
    <property type="entry name" value="ABC_transporter-like_CS"/>
</dbReference>
<feature type="domain" description="ABC transporter" evidence="9">
    <location>
        <begin position="21"/>
        <end position="255"/>
    </location>
</feature>
<evidence type="ECO:0000259" key="9">
    <source>
        <dbReference type="PROSITE" id="PS50893"/>
    </source>
</evidence>
<keyword evidence="11" id="KW-1185">Reference proteome</keyword>
<dbReference type="InterPro" id="IPR027417">
    <property type="entry name" value="P-loop_NTPase"/>
</dbReference>
<evidence type="ECO:0000256" key="6">
    <source>
        <dbReference type="ARBA" id="ARBA00023004"/>
    </source>
</evidence>
<dbReference type="InterPro" id="IPR003593">
    <property type="entry name" value="AAA+_ATPase"/>
</dbReference>
<dbReference type="InterPro" id="IPR013611">
    <property type="entry name" value="Transp-assoc_OB_typ2"/>
</dbReference>
<dbReference type="Pfam" id="PF00005">
    <property type="entry name" value="ABC_tran"/>
    <property type="match status" value="1"/>
</dbReference>
<reference evidence="10 11" key="1">
    <citation type="journal article" date="2014" name="BMC Genomics">
        <title>Architecture and functions of a multipartite genome of the methylotrophic bacterium Paracoccus aminophilus JCM 7686, containing primary and secondary chromids.</title>
        <authorList>
            <person name="Dziewit L."/>
            <person name="Czarnecki J."/>
            <person name="Wibberg D."/>
            <person name="Radlinska M."/>
            <person name="Mrozek P."/>
            <person name="Szymczak M."/>
            <person name="Schluter A."/>
            <person name="Puhler A."/>
            <person name="Bartosik D."/>
        </authorList>
    </citation>
    <scope>NUCLEOTIDE SEQUENCE [LARGE SCALE GENOMIC DNA]</scope>
    <source>
        <strain evidence="10">JCM 7686</strain>
        <plasmid evidence="11">Plasmid pAMI4</plasmid>
    </source>
</reference>
<keyword evidence="5" id="KW-0067">ATP-binding</keyword>
<evidence type="ECO:0000313" key="10">
    <source>
        <dbReference type="EMBL" id="AGT10959.1"/>
    </source>
</evidence>
<dbReference type="InterPro" id="IPR003439">
    <property type="entry name" value="ABC_transporter-like_ATP-bd"/>
</dbReference>
<dbReference type="InterPro" id="IPR050093">
    <property type="entry name" value="ABC_SmlMolc_Importer"/>
</dbReference>
<protein>
    <submittedName>
        <fullName evidence="10">ABC-type metal ion transport system, ATPase component</fullName>
    </submittedName>
</protein>
<dbReference type="GO" id="GO:0015408">
    <property type="term" value="F:ABC-type ferric iron transporter activity"/>
    <property type="evidence" value="ECO:0007669"/>
    <property type="project" value="InterPro"/>
</dbReference>
<dbReference type="GO" id="GO:0043190">
    <property type="term" value="C:ATP-binding cassette (ABC) transporter complex"/>
    <property type="evidence" value="ECO:0007669"/>
    <property type="project" value="InterPro"/>
</dbReference>
<dbReference type="eggNOG" id="COG3842">
    <property type="taxonomic scope" value="Bacteria"/>
</dbReference>
<evidence type="ECO:0000256" key="7">
    <source>
        <dbReference type="ARBA" id="ARBA00023065"/>
    </source>
</evidence>